<name>A0A2S5A0P4_9SPHI</name>
<keyword evidence="1" id="KW-0732">Signal</keyword>
<dbReference type="InterPro" id="IPR031345">
    <property type="entry name" value="T9SS_Plug_N"/>
</dbReference>
<dbReference type="Pfam" id="PF17116">
    <property type="entry name" value="T9SS_plug_1st"/>
    <property type="match status" value="1"/>
</dbReference>
<proteinExistence type="predicted"/>
<evidence type="ECO:0000256" key="1">
    <source>
        <dbReference type="SAM" id="SignalP"/>
    </source>
</evidence>
<dbReference type="OrthoDB" id="1522602at2"/>
<dbReference type="EMBL" id="PQVF01000008">
    <property type="protein sequence ID" value="POY36125.1"/>
    <property type="molecule type" value="Genomic_DNA"/>
</dbReference>
<keyword evidence="4" id="KW-1185">Reference proteome</keyword>
<gene>
    <name evidence="3" type="ORF">C3K47_13090</name>
</gene>
<evidence type="ECO:0000313" key="3">
    <source>
        <dbReference type="EMBL" id="POY36125.1"/>
    </source>
</evidence>
<comment type="caution">
    <text evidence="3">The sequence shown here is derived from an EMBL/GenBank/DDBJ whole genome shotgun (WGS) entry which is preliminary data.</text>
</comment>
<evidence type="ECO:0000259" key="2">
    <source>
        <dbReference type="Pfam" id="PF17116"/>
    </source>
</evidence>
<organism evidence="3 4">
    <name type="scientific">Solitalea longa</name>
    <dbReference type="NCBI Taxonomy" id="2079460"/>
    <lineage>
        <taxon>Bacteria</taxon>
        <taxon>Pseudomonadati</taxon>
        <taxon>Bacteroidota</taxon>
        <taxon>Sphingobacteriia</taxon>
        <taxon>Sphingobacteriales</taxon>
        <taxon>Sphingobacteriaceae</taxon>
        <taxon>Solitalea</taxon>
    </lineage>
</organism>
<dbReference type="RefSeq" id="WP_103789589.1">
    <property type="nucleotide sequence ID" value="NZ_PQVF01000008.1"/>
</dbReference>
<accession>A0A2S5A0P4</accession>
<dbReference type="Proteomes" id="UP000236893">
    <property type="component" value="Unassembled WGS sequence"/>
</dbReference>
<sequence>MKLKLAFFILIFISVYAKAQNEDLKYQDWVYKPYIKTVRFDNITSQDSPAPVIPLVSSEKLLLQFDDLNAGTQDYYYTIVHCTADWKPSNISSIDYLEGYTEDRIIEYKYSFNTIQSYTHYGLVFPSSTMKPMIPGNYLLKVYLNNDPNDLVLTRRFYVNRQQVNIIPEVVRGTVIKSRNQTQKVNFTIQHPALNVSNPMAEIKTVITQNDRPDNMILGMRPTFIRTNELVYNDMDFGTFTGGSEFRNFDTRSLRFFSQHIQDIQKEKGRTDVYLFGDDNYSQTAYSTLADLNGNYAIRNQDGGGDAEVDADYTRVHFALAKTEPSTTGDYYLFGKLTDYQIKDDYKLYFNEVTRALETQQMIKQGYYDYSYVFVPNGQKVGDECASEGCHYETDNVYTIYVYFKPPGKRYDELVGVRRFNSKMFFIIR</sequence>
<feature type="chain" id="PRO_5015555083" evidence="1">
    <location>
        <begin position="20"/>
        <end position="429"/>
    </location>
</feature>
<dbReference type="AlphaFoldDB" id="A0A2S5A0P4"/>
<feature type="domain" description="Type 9 secretion system plug protein N-terminal" evidence="2">
    <location>
        <begin position="35"/>
        <end position="159"/>
    </location>
</feature>
<protein>
    <submittedName>
        <fullName evidence="3">DUF5103 domain-containing protein</fullName>
    </submittedName>
</protein>
<reference evidence="3 4" key="1">
    <citation type="submission" date="2018-01" db="EMBL/GenBank/DDBJ databases">
        <authorList>
            <person name="Gaut B.S."/>
            <person name="Morton B.R."/>
            <person name="Clegg M.T."/>
            <person name="Duvall M.R."/>
        </authorList>
    </citation>
    <scope>NUCLEOTIDE SEQUENCE [LARGE SCALE GENOMIC DNA]</scope>
    <source>
        <strain evidence="3 4">HR-AV</strain>
    </source>
</reference>
<evidence type="ECO:0000313" key="4">
    <source>
        <dbReference type="Proteomes" id="UP000236893"/>
    </source>
</evidence>
<feature type="signal peptide" evidence="1">
    <location>
        <begin position="1"/>
        <end position="19"/>
    </location>
</feature>